<evidence type="ECO:0000256" key="1">
    <source>
        <dbReference type="SAM" id="MobiDB-lite"/>
    </source>
</evidence>
<proteinExistence type="predicted"/>
<feature type="region of interest" description="Disordered" evidence="1">
    <location>
        <begin position="80"/>
        <end position="109"/>
    </location>
</feature>
<sequence>MPGRVPVPVSAAVAVGPAEDVLVCGESNAVGSTPARPLVGVFVFRPVALMPGFVAGGGELCGVVGAGDEVVVGVVDANPKPTVGASPALSSTSLSTSREPITPSRRAWETGAELSGAAIAGAWG</sequence>
<name>A0A1X1T2K6_9MYCO</name>
<evidence type="ECO:0000313" key="3">
    <source>
        <dbReference type="Proteomes" id="UP000193564"/>
    </source>
</evidence>
<dbReference type="Proteomes" id="UP000193564">
    <property type="component" value="Unassembled WGS sequence"/>
</dbReference>
<gene>
    <name evidence="2" type="ORF">AWC01_14475</name>
</gene>
<dbReference type="EMBL" id="LQOS01000041">
    <property type="protein sequence ID" value="ORV38475.1"/>
    <property type="molecule type" value="Genomic_DNA"/>
</dbReference>
<accession>A0A1X1T2K6</accession>
<comment type="caution">
    <text evidence="2">The sequence shown here is derived from an EMBL/GenBank/DDBJ whole genome shotgun (WGS) entry which is preliminary data.</text>
</comment>
<organism evidence="2 3">
    <name type="scientific">Mycolicibacterium doricum</name>
    <dbReference type="NCBI Taxonomy" id="126673"/>
    <lineage>
        <taxon>Bacteria</taxon>
        <taxon>Bacillati</taxon>
        <taxon>Actinomycetota</taxon>
        <taxon>Actinomycetes</taxon>
        <taxon>Mycobacteriales</taxon>
        <taxon>Mycobacteriaceae</taxon>
        <taxon>Mycolicibacterium</taxon>
    </lineage>
</organism>
<dbReference type="AlphaFoldDB" id="A0A1X1T2K6"/>
<feature type="compositionally biased region" description="Low complexity" evidence="1">
    <location>
        <begin position="85"/>
        <end position="97"/>
    </location>
</feature>
<reference evidence="2 3" key="1">
    <citation type="submission" date="2016-01" db="EMBL/GenBank/DDBJ databases">
        <title>The new phylogeny of the genus Mycobacterium.</title>
        <authorList>
            <person name="Tarcisio F."/>
            <person name="Conor M."/>
            <person name="Antonella G."/>
            <person name="Elisabetta G."/>
            <person name="Giulia F.S."/>
            <person name="Sara T."/>
            <person name="Anna F."/>
            <person name="Clotilde B."/>
            <person name="Roberto B."/>
            <person name="Veronica D.S."/>
            <person name="Fabio R."/>
            <person name="Monica P."/>
            <person name="Olivier J."/>
            <person name="Enrico T."/>
            <person name="Nicola S."/>
        </authorList>
    </citation>
    <scope>NUCLEOTIDE SEQUENCE [LARGE SCALE GENOMIC DNA]</scope>
    <source>
        <strain evidence="2 3">DSM 44339</strain>
    </source>
</reference>
<evidence type="ECO:0000313" key="2">
    <source>
        <dbReference type="EMBL" id="ORV38475.1"/>
    </source>
</evidence>
<keyword evidence="3" id="KW-1185">Reference proteome</keyword>
<protein>
    <submittedName>
        <fullName evidence="2">Uncharacterized protein</fullName>
    </submittedName>
</protein>